<organism evidence="1 2">
    <name type="scientific">Amphibiibacter pelophylacis</name>
    <dbReference type="NCBI Taxonomy" id="1799477"/>
    <lineage>
        <taxon>Bacteria</taxon>
        <taxon>Pseudomonadati</taxon>
        <taxon>Pseudomonadota</taxon>
        <taxon>Betaproteobacteria</taxon>
        <taxon>Burkholderiales</taxon>
        <taxon>Sphaerotilaceae</taxon>
        <taxon>Amphibiibacter</taxon>
    </lineage>
</organism>
<keyword evidence="1" id="KW-0547">Nucleotide-binding</keyword>
<accession>A0ACC6P2S4</accession>
<sequence>MSAAPTRPAPGPSSPVLSVRDLQVHFRIPASPWPWVPPNTLRAVNGISLELAAGETLGVVGESGCGKSTLARALINLVPRTSGEVVWMGKPLEPGDSRGWHDLRQHVQMIFQDPLASLNPRWTVEQIIAEPLHLHRPQLGAAAIREQVHEMMRRVGLRTDMLNRYPHEFSGGQCQRIGIARALVLRPRVVICDEPVSALDVSIQAQIVGLLRELQAELDLTLIFIAHDLAVVRHLCDRVLVLYLGQMMELGPCREVFAQPAHPYTRALISAIPVPDPEVERQRRPELLGGDLPSPLALPSGCPLHTRCPQAEARCASETPRAQAVDTSGLHLSSCWKSAHA</sequence>
<reference evidence="1" key="1">
    <citation type="submission" date="2023-10" db="EMBL/GenBank/DDBJ databases">
        <title>Amphibacter perezi, gen. nov., sp. nov. a novel taxa of the family Comamonadaceae, class Betaproteobacteria isolated from the skin microbiota of Pelophylax perezi from different populations.</title>
        <authorList>
            <person name="Costa S."/>
            <person name="Proenca D.N."/>
            <person name="Lopes I."/>
            <person name="Morais P.V."/>
        </authorList>
    </citation>
    <scope>NUCLEOTIDE SEQUENCE</scope>
    <source>
        <strain evidence="1">SL12-8</strain>
    </source>
</reference>
<proteinExistence type="predicted"/>
<comment type="caution">
    <text evidence="1">The sequence shown here is derived from an EMBL/GenBank/DDBJ whole genome shotgun (WGS) entry which is preliminary data.</text>
</comment>
<evidence type="ECO:0000313" key="1">
    <source>
        <dbReference type="EMBL" id="MEJ7138482.1"/>
    </source>
</evidence>
<protein>
    <submittedName>
        <fullName evidence="1">ATP-binding cassette domain-containing protein</fullName>
    </submittedName>
</protein>
<name>A0ACC6P2S4_9BURK</name>
<keyword evidence="2" id="KW-1185">Reference proteome</keyword>
<dbReference type="Proteomes" id="UP001364695">
    <property type="component" value="Unassembled WGS sequence"/>
</dbReference>
<gene>
    <name evidence="1" type="ORF">RV045_08570</name>
</gene>
<keyword evidence="1" id="KW-0067">ATP-binding</keyword>
<dbReference type="EMBL" id="JAWDIE010000011">
    <property type="protein sequence ID" value="MEJ7138482.1"/>
    <property type="molecule type" value="Genomic_DNA"/>
</dbReference>
<evidence type="ECO:0000313" key="2">
    <source>
        <dbReference type="Proteomes" id="UP001364695"/>
    </source>
</evidence>